<evidence type="ECO:0000313" key="4">
    <source>
        <dbReference type="Proteomes" id="UP000297839"/>
    </source>
</evidence>
<dbReference type="OrthoDB" id="8561208at2"/>
<organism evidence="3 4">
    <name type="scientific">Ramlibacter humi</name>
    <dbReference type="NCBI Taxonomy" id="2530451"/>
    <lineage>
        <taxon>Bacteria</taxon>
        <taxon>Pseudomonadati</taxon>
        <taxon>Pseudomonadota</taxon>
        <taxon>Betaproteobacteria</taxon>
        <taxon>Burkholderiales</taxon>
        <taxon>Comamonadaceae</taxon>
        <taxon>Ramlibacter</taxon>
    </lineage>
</organism>
<proteinExistence type="predicted"/>
<feature type="domain" description="Thioredoxin-like fold" evidence="2">
    <location>
        <begin position="38"/>
        <end position="129"/>
    </location>
</feature>
<accession>A0A4Z0BJA5</accession>
<dbReference type="Gene3D" id="3.40.30.10">
    <property type="entry name" value="Glutaredoxin"/>
    <property type="match status" value="1"/>
</dbReference>
<dbReference type="RefSeq" id="WP_135250893.1">
    <property type="nucleotide sequence ID" value="NZ_SMLK01000006.1"/>
</dbReference>
<keyword evidence="1" id="KW-0732">Signal</keyword>
<evidence type="ECO:0000259" key="2">
    <source>
        <dbReference type="Pfam" id="PF13098"/>
    </source>
</evidence>
<gene>
    <name evidence="3" type="ORF">EZ216_16520</name>
</gene>
<reference evidence="3 4" key="1">
    <citation type="submission" date="2019-03" db="EMBL/GenBank/DDBJ databases">
        <title>Ramlibacter sp. 18x22-1, whole genome shotgun sequence.</title>
        <authorList>
            <person name="Zhang X."/>
            <person name="Feng G."/>
            <person name="Zhu H."/>
        </authorList>
    </citation>
    <scope>NUCLEOTIDE SEQUENCE [LARGE SCALE GENOMIC DNA]</scope>
    <source>
        <strain evidence="3 4">18x22-1</strain>
    </source>
</reference>
<name>A0A4Z0BJA5_9BURK</name>
<protein>
    <recommendedName>
        <fullName evidence="2">Thioredoxin-like fold domain-containing protein</fullName>
    </recommendedName>
</protein>
<evidence type="ECO:0000256" key="1">
    <source>
        <dbReference type="SAM" id="SignalP"/>
    </source>
</evidence>
<dbReference type="SUPFAM" id="SSF52833">
    <property type="entry name" value="Thioredoxin-like"/>
    <property type="match status" value="1"/>
</dbReference>
<dbReference type="InterPro" id="IPR012336">
    <property type="entry name" value="Thioredoxin-like_fold"/>
</dbReference>
<keyword evidence="4" id="KW-1185">Reference proteome</keyword>
<sequence>MRRRELLLAAPALALPAFAQAATLPTPTSLADELQQALGKGRPLVVMASLEGCPFCRVVRDSHLAPLRAQTGQPIVQVDMGSRAAVADFQGKASTHEQLLREWRIKLAPVVMFFGRGGREVAERLVGASIPDFYGAYLEQRLQAAMKSIAPS</sequence>
<dbReference type="Proteomes" id="UP000297839">
    <property type="component" value="Unassembled WGS sequence"/>
</dbReference>
<feature type="chain" id="PRO_5021342280" description="Thioredoxin-like fold domain-containing protein" evidence="1">
    <location>
        <begin position="22"/>
        <end position="152"/>
    </location>
</feature>
<dbReference type="InterPro" id="IPR036249">
    <property type="entry name" value="Thioredoxin-like_sf"/>
</dbReference>
<dbReference type="Pfam" id="PF13098">
    <property type="entry name" value="Thioredoxin_2"/>
    <property type="match status" value="1"/>
</dbReference>
<feature type="signal peptide" evidence="1">
    <location>
        <begin position="1"/>
        <end position="21"/>
    </location>
</feature>
<dbReference type="EMBL" id="SMLK01000006">
    <property type="protein sequence ID" value="TFY98204.1"/>
    <property type="molecule type" value="Genomic_DNA"/>
</dbReference>
<comment type="caution">
    <text evidence="3">The sequence shown here is derived from an EMBL/GenBank/DDBJ whole genome shotgun (WGS) entry which is preliminary data.</text>
</comment>
<evidence type="ECO:0000313" key="3">
    <source>
        <dbReference type="EMBL" id="TFY98204.1"/>
    </source>
</evidence>
<dbReference type="AlphaFoldDB" id="A0A4Z0BJA5"/>